<dbReference type="Gene3D" id="3.90.50.10">
    <property type="entry name" value="Photosynthetic Reaction Center, subunit H, domain 2"/>
    <property type="match status" value="1"/>
</dbReference>
<accession>A0A4U3MH77</accession>
<gene>
    <name evidence="2" type="ORF">FDA94_12050</name>
</gene>
<feature type="region of interest" description="Disordered" evidence="1">
    <location>
        <begin position="79"/>
        <end position="102"/>
    </location>
</feature>
<protein>
    <submittedName>
        <fullName evidence="2">PRC-barrel domain containing protein</fullName>
    </submittedName>
</protein>
<dbReference type="InterPro" id="IPR011033">
    <property type="entry name" value="PRC_barrel-like_sf"/>
</dbReference>
<name>A0A4U3MH77_9ACTN</name>
<dbReference type="GO" id="GO:0019684">
    <property type="term" value="P:photosynthesis, light reaction"/>
    <property type="evidence" value="ECO:0007669"/>
    <property type="project" value="InterPro"/>
</dbReference>
<dbReference type="AlphaFoldDB" id="A0A4U3MH77"/>
<dbReference type="OrthoDB" id="510842at2"/>
<sequence length="102" mass="11302">MDENGLTVNLIGYHVEAVDGRIGTVDAVSDEIGEGYLVIDTGPWIFGHKVMLPASVITQVDASHRKIYVDRTQKEISNAPDFIMADDPPQRPYAERFPYGIP</sequence>
<reference evidence="2 3" key="1">
    <citation type="submission" date="2019-04" db="EMBL/GenBank/DDBJ databases">
        <title>Herbidospora sp. NEAU-GS14.nov., a novel actinomycete isolated from soil.</title>
        <authorList>
            <person name="Han L."/>
        </authorList>
    </citation>
    <scope>NUCLEOTIDE SEQUENCE [LARGE SCALE GENOMIC DNA]</scope>
    <source>
        <strain evidence="2 3">NEAU-GS14</strain>
    </source>
</reference>
<dbReference type="InterPro" id="IPR014747">
    <property type="entry name" value="Bac_photo_RC_H_C"/>
</dbReference>
<dbReference type="Proteomes" id="UP000308705">
    <property type="component" value="Unassembled WGS sequence"/>
</dbReference>
<dbReference type="RefSeq" id="WP_137247147.1">
    <property type="nucleotide sequence ID" value="NZ_SZQA01000009.1"/>
</dbReference>
<evidence type="ECO:0000313" key="2">
    <source>
        <dbReference type="EMBL" id="TKK88808.1"/>
    </source>
</evidence>
<dbReference type="SUPFAM" id="SSF50346">
    <property type="entry name" value="PRC-barrel domain"/>
    <property type="match status" value="1"/>
</dbReference>
<proteinExistence type="predicted"/>
<organism evidence="2 3">
    <name type="scientific">Herbidospora galbida</name>
    <dbReference type="NCBI Taxonomy" id="2575442"/>
    <lineage>
        <taxon>Bacteria</taxon>
        <taxon>Bacillati</taxon>
        <taxon>Actinomycetota</taxon>
        <taxon>Actinomycetes</taxon>
        <taxon>Streptosporangiales</taxon>
        <taxon>Streptosporangiaceae</taxon>
        <taxon>Herbidospora</taxon>
    </lineage>
</organism>
<keyword evidence="3" id="KW-1185">Reference proteome</keyword>
<evidence type="ECO:0000313" key="3">
    <source>
        <dbReference type="Proteomes" id="UP000308705"/>
    </source>
</evidence>
<comment type="caution">
    <text evidence="2">The sequence shown here is derived from an EMBL/GenBank/DDBJ whole genome shotgun (WGS) entry which is preliminary data.</text>
</comment>
<dbReference type="GO" id="GO:0030077">
    <property type="term" value="C:plasma membrane light-harvesting complex"/>
    <property type="evidence" value="ECO:0007669"/>
    <property type="project" value="InterPro"/>
</dbReference>
<dbReference type="EMBL" id="SZQA01000009">
    <property type="protein sequence ID" value="TKK88808.1"/>
    <property type="molecule type" value="Genomic_DNA"/>
</dbReference>
<evidence type="ECO:0000256" key="1">
    <source>
        <dbReference type="SAM" id="MobiDB-lite"/>
    </source>
</evidence>